<dbReference type="PROSITE" id="PS51371">
    <property type="entry name" value="CBS"/>
    <property type="match status" value="2"/>
</dbReference>
<name>A0ABW3JVM3_9FLAO</name>
<keyword evidence="5" id="KW-1185">Reference proteome</keyword>
<feature type="domain" description="CBS" evidence="3">
    <location>
        <begin position="11"/>
        <end position="67"/>
    </location>
</feature>
<dbReference type="PANTHER" id="PTHR43080:SF2">
    <property type="entry name" value="CBS DOMAIN-CONTAINING PROTEIN"/>
    <property type="match status" value="1"/>
</dbReference>
<accession>A0ABW3JVM3</accession>
<evidence type="ECO:0000256" key="1">
    <source>
        <dbReference type="ARBA" id="ARBA00023122"/>
    </source>
</evidence>
<evidence type="ECO:0000313" key="4">
    <source>
        <dbReference type="EMBL" id="MFD0994153.1"/>
    </source>
</evidence>
<dbReference type="Pfam" id="PF00571">
    <property type="entry name" value="CBS"/>
    <property type="match status" value="2"/>
</dbReference>
<protein>
    <submittedName>
        <fullName evidence="4">CBS domain-containing protein</fullName>
    </submittedName>
</protein>
<sequence length="140" mass="15510">MKKRTPISSIMTKNLITLNFNDDLTAAEALFKNYSIRHIPVVSGDMIIGMLSHTDLMRVSYAENIEEVELEVGTVVNSLFTIEQVMTKNVVTVSSTATVREVADILASREFHALPVVDNEVLVGIVTTTDLIQYLLAQLN</sequence>
<dbReference type="SMART" id="SM00116">
    <property type="entry name" value="CBS"/>
    <property type="match status" value="2"/>
</dbReference>
<organism evidence="4 5">
    <name type="scientific">Tenacibaculum geojense</name>
    <dbReference type="NCBI Taxonomy" id="915352"/>
    <lineage>
        <taxon>Bacteria</taxon>
        <taxon>Pseudomonadati</taxon>
        <taxon>Bacteroidota</taxon>
        <taxon>Flavobacteriia</taxon>
        <taxon>Flavobacteriales</taxon>
        <taxon>Flavobacteriaceae</taxon>
        <taxon>Tenacibaculum</taxon>
    </lineage>
</organism>
<evidence type="ECO:0000259" key="3">
    <source>
        <dbReference type="PROSITE" id="PS51371"/>
    </source>
</evidence>
<dbReference type="RefSeq" id="WP_386109137.1">
    <property type="nucleotide sequence ID" value="NZ_JBHTJR010000057.1"/>
</dbReference>
<evidence type="ECO:0000256" key="2">
    <source>
        <dbReference type="PROSITE-ProRule" id="PRU00703"/>
    </source>
</evidence>
<keyword evidence="1 2" id="KW-0129">CBS domain</keyword>
<dbReference type="Gene3D" id="3.10.580.10">
    <property type="entry name" value="CBS-domain"/>
    <property type="match status" value="2"/>
</dbReference>
<dbReference type="Proteomes" id="UP001597062">
    <property type="component" value="Unassembled WGS sequence"/>
</dbReference>
<comment type="caution">
    <text evidence="4">The sequence shown here is derived from an EMBL/GenBank/DDBJ whole genome shotgun (WGS) entry which is preliminary data.</text>
</comment>
<feature type="domain" description="CBS" evidence="3">
    <location>
        <begin position="86"/>
        <end position="140"/>
    </location>
</feature>
<dbReference type="InterPro" id="IPR051257">
    <property type="entry name" value="Diverse_CBS-Domain"/>
</dbReference>
<dbReference type="InterPro" id="IPR046342">
    <property type="entry name" value="CBS_dom_sf"/>
</dbReference>
<proteinExistence type="predicted"/>
<dbReference type="InterPro" id="IPR000644">
    <property type="entry name" value="CBS_dom"/>
</dbReference>
<gene>
    <name evidence="4" type="ORF">ACFQ1U_13140</name>
</gene>
<dbReference type="PANTHER" id="PTHR43080">
    <property type="entry name" value="CBS DOMAIN-CONTAINING PROTEIN CBSX3, MITOCHONDRIAL"/>
    <property type="match status" value="1"/>
</dbReference>
<reference evidence="5" key="1">
    <citation type="journal article" date="2019" name="Int. J. Syst. Evol. Microbiol.">
        <title>The Global Catalogue of Microorganisms (GCM) 10K type strain sequencing project: providing services to taxonomists for standard genome sequencing and annotation.</title>
        <authorList>
            <consortium name="The Broad Institute Genomics Platform"/>
            <consortium name="The Broad Institute Genome Sequencing Center for Infectious Disease"/>
            <person name="Wu L."/>
            <person name="Ma J."/>
        </authorList>
    </citation>
    <scope>NUCLEOTIDE SEQUENCE [LARGE SCALE GENOMIC DNA]</scope>
    <source>
        <strain evidence="5">CCUG 60527</strain>
    </source>
</reference>
<evidence type="ECO:0000313" key="5">
    <source>
        <dbReference type="Proteomes" id="UP001597062"/>
    </source>
</evidence>
<dbReference type="EMBL" id="JBHTJR010000057">
    <property type="protein sequence ID" value="MFD0994153.1"/>
    <property type="molecule type" value="Genomic_DNA"/>
</dbReference>
<dbReference type="SUPFAM" id="SSF54631">
    <property type="entry name" value="CBS-domain pair"/>
    <property type="match status" value="1"/>
</dbReference>